<proteinExistence type="predicted"/>
<sequence length="55" mass="6171">MDISIPSLTPVMSFADSKFHFRSFYTGRFLAQPGMRASIHITMTLSTINVAENMC</sequence>
<protein>
    <submittedName>
        <fullName evidence="1">Uncharacterized protein</fullName>
    </submittedName>
</protein>
<dbReference type="AlphaFoldDB" id="A0A2P2Q866"/>
<name>A0A2P2Q866_RHIMU</name>
<accession>A0A2P2Q866</accession>
<evidence type="ECO:0000313" key="1">
    <source>
        <dbReference type="EMBL" id="MBX63170.1"/>
    </source>
</evidence>
<reference evidence="1" key="1">
    <citation type="submission" date="2018-02" db="EMBL/GenBank/DDBJ databases">
        <title>Rhizophora mucronata_Transcriptome.</title>
        <authorList>
            <person name="Meera S.P."/>
            <person name="Sreeshan A."/>
            <person name="Augustine A."/>
        </authorList>
    </citation>
    <scope>NUCLEOTIDE SEQUENCE</scope>
    <source>
        <tissue evidence="1">Leaf</tissue>
    </source>
</reference>
<dbReference type="EMBL" id="GGEC01082686">
    <property type="protein sequence ID" value="MBX63170.1"/>
    <property type="molecule type" value="Transcribed_RNA"/>
</dbReference>
<organism evidence="1">
    <name type="scientific">Rhizophora mucronata</name>
    <name type="common">Asiatic mangrove</name>
    <dbReference type="NCBI Taxonomy" id="61149"/>
    <lineage>
        <taxon>Eukaryota</taxon>
        <taxon>Viridiplantae</taxon>
        <taxon>Streptophyta</taxon>
        <taxon>Embryophyta</taxon>
        <taxon>Tracheophyta</taxon>
        <taxon>Spermatophyta</taxon>
        <taxon>Magnoliopsida</taxon>
        <taxon>eudicotyledons</taxon>
        <taxon>Gunneridae</taxon>
        <taxon>Pentapetalae</taxon>
        <taxon>rosids</taxon>
        <taxon>fabids</taxon>
        <taxon>Malpighiales</taxon>
        <taxon>Rhizophoraceae</taxon>
        <taxon>Rhizophora</taxon>
    </lineage>
</organism>